<dbReference type="InterPro" id="IPR036866">
    <property type="entry name" value="RibonucZ/Hydroxyglut_hydro"/>
</dbReference>
<gene>
    <name evidence="1" type="ORF">FME95_02865</name>
</gene>
<name>A0A5C8Z9J2_9GAMM</name>
<dbReference type="AlphaFoldDB" id="A0A5C8Z9J2"/>
<dbReference type="Proteomes" id="UP000321764">
    <property type="component" value="Unassembled WGS sequence"/>
</dbReference>
<evidence type="ECO:0000313" key="2">
    <source>
        <dbReference type="Proteomes" id="UP000321764"/>
    </source>
</evidence>
<dbReference type="Gene3D" id="3.60.15.10">
    <property type="entry name" value="Ribonuclease Z/Hydroxyacylglutathione hydrolase-like"/>
    <property type="match status" value="1"/>
</dbReference>
<comment type="caution">
    <text evidence="1">The sequence shown here is derived from an EMBL/GenBank/DDBJ whole genome shotgun (WGS) entry which is preliminary data.</text>
</comment>
<protein>
    <recommendedName>
        <fullName evidence="3">MBL fold metallo-hydrolase</fullName>
    </recommendedName>
</protein>
<sequence length="337" mass="37715">MNMKIKVIFSLIAALLLLVAICFSGVIRFERQTRVLPFEAQKFGDENFIFNAGNYDNAFNDGNLHWVSVNLSGGQYSDAHLITKNTESILIDTGSYQNKKEHSLARYLEENKVSYLSTIYLMSFSPESYGGLRELLLSDDISIGSIKLNMPSNINDTQDRSGGNKQEPLEVLRDIAAYKNLTIDIMMPNERYDIDDDTFIEVLYSHASLPALSDDQSKEPSVPPFVAMLSDYGNRFLITGDNNTALEHYFLSQAYDVDVATIPLSSDKSFVPDAFLDNVVAKDYLAASSVKYWKKLKALQSVLNERSINAYVNGIEGHIAVISNQDGYTIRTTSMSQ</sequence>
<evidence type="ECO:0008006" key="3">
    <source>
        <dbReference type="Google" id="ProtNLM"/>
    </source>
</evidence>
<accession>A0A5C8Z9J2</accession>
<reference evidence="1 2" key="1">
    <citation type="submission" date="2019-07" db="EMBL/GenBank/DDBJ databases">
        <title>Reinekea sp. strain SSH23 genome sequencing and assembly.</title>
        <authorList>
            <person name="Kim I."/>
        </authorList>
    </citation>
    <scope>NUCLEOTIDE SEQUENCE [LARGE SCALE GENOMIC DNA]</scope>
    <source>
        <strain evidence="1 2">SSH23</strain>
    </source>
</reference>
<evidence type="ECO:0000313" key="1">
    <source>
        <dbReference type="EMBL" id="TXR53526.1"/>
    </source>
</evidence>
<keyword evidence="2" id="KW-1185">Reference proteome</keyword>
<organism evidence="1 2">
    <name type="scientific">Reinekea thalattae</name>
    <dbReference type="NCBI Taxonomy" id="2593301"/>
    <lineage>
        <taxon>Bacteria</taxon>
        <taxon>Pseudomonadati</taxon>
        <taxon>Pseudomonadota</taxon>
        <taxon>Gammaproteobacteria</taxon>
        <taxon>Oceanospirillales</taxon>
        <taxon>Saccharospirillaceae</taxon>
        <taxon>Reinekea</taxon>
    </lineage>
</organism>
<dbReference type="RefSeq" id="WP_147712926.1">
    <property type="nucleotide sequence ID" value="NZ_VKAD01000001.1"/>
</dbReference>
<proteinExistence type="predicted"/>
<dbReference type="EMBL" id="VKAD01000001">
    <property type="protein sequence ID" value="TXR53526.1"/>
    <property type="molecule type" value="Genomic_DNA"/>
</dbReference>